<reference evidence="2 3" key="1">
    <citation type="submission" date="2012-07" db="EMBL/GenBank/DDBJ databases">
        <authorList>
            <person name="Durkin A.S."/>
            <person name="McCorrison J."/>
            <person name="Torralba M."/>
            <person name="Gillis M."/>
            <person name="Methe B."/>
            <person name="Sutton G."/>
            <person name="Nelson K.E."/>
        </authorList>
    </citation>
    <scope>NUCLEOTIDE SEQUENCE [LARGE SCALE GENOMIC DNA]</scope>
    <source>
        <strain evidence="3">ATCC 12104 / DSM 43013 / CCUG 2238 / JCM 8349 / NCTC 10301 / Howell 279</strain>
    </source>
</reference>
<evidence type="ECO:0000313" key="3">
    <source>
        <dbReference type="Proteomes" id="UP000007814"/>
    </source>
</evidence>
<name>J2ZPK8_ACTNH</name>
<organism evidence="2 3">
    <name type="scientific">Actinomyces naeslundii (strain ATCC 12104 / DSM 43013 / CCUG 2238 / JCM 8349 / NCTC 10301 / Howell 279)</name>
    <dbReference type="NCBI Taxonomy" id="1115803"/>
    <lineage>
        <taxon>Bacteria</taxon>
        <taxon>Bacillati</taxon>
        <taxon>Actinomycetota</taxon>
        <taxon>Actinomycetes</taxon>
        <taxon>Actinomycetales</taxon>
        <taxon>Actinomycetaceae</taxon>
        <taxon>Actinomyces</taxon>
    </lineage>
</organism>
<feature type="region of interest" description="Disordered" evidence="1">
    <location>
        <begin position="1"/>
        <end position="21"/>
    </location>
</feature>
<dbReference type="EMBL" id="ALJK01000149">
    <property type="protein sequence ID" value="EJN84490.1"/>
    <property type="molecule type" value="Genomic_DNA"/>
</dbReference>
<comment type="caution">
    <text evidence="2">The sequence shown here is derived from an EMBL/GenBank/DDBJ whole genome shotgun (WGS) entry which is preliminary data.</text>
</comment>
<accession>J2ZPK8</accession>
<gene>
    <name evidence="2" type="ORF">HMPREF1129_2682</name>
</gene>
<sequence length="41" mass="4261">MGLDTVASGNSRETLAKTPATQQQSILRLSVINISTSSVGK</sequence>
<feature type="compositionally biased region" description="Polar residues" evidence="1">
    <location>
        <begin position="7"/>
        <end position="21"/>
    </location>
</feature>
<dbReference type="Proteomes" id="UP000007814">
    <property type="component" value="Unassembled WGS sequence"/>
</dbReference>
<evidence type="ECO:0000256" key="1">
    <source>
        <dbReference type="SAM" id="MobiDB-lite"/>
    </source>
</evidence>
<evidence type="ECO:0000313" key="2">
    <source>
        <dbReference type="EMBL" id="EJN84490.1"/>
    </source>
</evidence>
<dbReference type="AlphaFoldDB" id="J2ZPK8"/>
<protein>
    <submittedName>
        <fullName evidence="2">Uncharacterized protein</fullName>
    </submittedName>
</protein>
<proteinExistence type="predicted"/>